<feature type="domain" description="FERM" evidence="10">
    <location>
        <begin position="302"/>
        <end position="655"/>
    </location>
</feature>
<evidence type="ECO:0000256" key="5">
    <source>
        <dbReference type="ARBA" id="ARBA00022741"/>
    </source>
</evidence>
<dbReference type="Gene3D" id="1.25.40.530">
    <property type="entry name" value="MyTH4 domain"/>
    <property type="match status" value="1"/>
</dbReference>
<evidence type="ECO:0000256" key="8">
    <source>
        <dbReference type="ARBA" id="ARBA00023203"/>
    </source>
</evidence>
<dbReference type="Pfam" id="PF21989">
    <property type="entry name" value="RA_2"/>
    <property type="match status" value="1"/>
</dbReference>
<keyword evidence="5" id="KW-0547">Nucleotide-binding</keyword>
<dbReference type="InterPro" id="IPR051567">
    <property type="entry name" value="Unconventional_Myosin_ATPase"/>
</dbReference>
<comment type="subcellular location">
    <subcellularLocation>
        <location evidence="1">Cytoplasm</location>
    </subcellularLocation>
</comment>
<dbReference type="Gene3D" id="1.20.80.10">
    <property type="match status" value="1"/>
</dbReference>
<dbReference type="Pfam" id="PF00784">
    <property type="entry name" value="MyTH4"/>
    <property type="match status" value="1"/>
</dbReference>
<evidence type="ECO:0000256" key="3">
    <source>
        <dbReference type="ARBA" id="ARBA00022490"/>
    </source>
</evidence>
<name>A0A8T0HK21_CERPU</name>
<dbReference type="GO" id="GO:0003779">
    <property type="term" value="F:actin binding"/>
    <property type="evidence" value="ECO:0007669"/>
    <property type="project" value="UniProtKB-KW"/>
</dbReference>
<reference evidence="12 13" key="1">
    <citation type="submission" date="2020-06" db="EMBL/GenBank/DDBJ databases">
        <title>WGS assembly of Ceratodon purpureus strain R40.</title>
        <authorList>
            <person name="Carey S.B."/>
            <person name="Jenkins J."/>
            <person name="Shu S."/>
            <person name="Lovell J.T."/>
            <person name="Sreedasyam A."/>
            <person name="Maumus F."/>
            <person name="Tiley G.P."/>
            <person name="Fernandez-Pozo N."/>
            <person name="Barry K."/>
            <person name="Chen C."/>
            <person name="Wang M."/>
            <person name="Lipzen A."/>
            <person name="Daum C."/>
            <person name="Saski C.A."/>
            <person name="Payton A.C."/>
            <person name="Mcbreen J.C."/>
            <person name="Conrad R.E."/>
            <person name="Kollar L.M."/>
            <person name="Olsson S."/>
            <person name="Huttunen S."/>
            <person name="Landis J.B."/>
            <person name="Wickett N.J."/>
            <person name="Johnson M.G."/>
            <person name="Rensing S.A."/>
            <person name="Grimwood J."/>
            <person name="Schmutz J."/>
            <person name="Mcdaniel S.F."/>
        </authorList>
    </citation>
    <scope>NUCLEOTIDE SEQUENCE [LARGE SCALE GENOMIC DNA]</scope>
    <source>
        <strain evidence="12 13">R40</strain>
    </source>
</reference>
<evidence type="ECO:0000313" key="13">
    <source>
        <dbReference type="Proteomes" id="UP000822688"/>
    </source>
</evidence>
<protein>
    <submittedName>
        <fullName evidence="12">Uncharacterized protein</fullName>
    </submittedName>
</protein>
<evidence type="ECO:0000256" key="4">
    <source>
        <dbReference type="ARBA" id="ARBA00022737"/>
    </source>
</evidence>
<feature type="compositionally biased region" description="Low complexity" evidence="9">
    <location>
        <begin position="10"/>
        <end position="72"/>
    </location>
</feature>
<dbReference type="Gene3D" id="2.30.29.30">
    <property type="entry name" value="Pleckstrin-homology domain (PH domain)/Phosphotyrosine-binding domain (PTB)"/>
    <property type="match status" value="1"/>
</dbReference>
<evidence type="ECO:0000259" key="10">
    <source>
        <dbReference type="PROSITE" id="PS50057"/>
    </source>
</evidence>
<organism evidence="12 13">
    <name type="scientific">Ceratodon purpureus</name>
    <name type="common">Fire moss</name>
    <name type="synonym">Dicranum purpureum</name>
    <dbReference type="NCBI Taxonomy" id="3225"/>
    <lineage>
        <taxon>Eukaryota</taxon>
        <taxon>Viridiplantae</taxon>
        <taxon>Streptophyta</taxon>
        <taxon>Embryophyta</taxon>
        <taxon>Bryophyta</taxon>
        <taxon>Bryophytina</taxon>
        <taxon>Bryopsida</taxon>
        <taxon>Dicranidae</taxon>
        <taxon>Pseudoditrichales</taxon>
        <taxon>Ditrichaceae</taxon>
        <taxon>Ceratodon</taxon>
    </lineage>
</organism>
<dbReference type="Gene3D" id="3.10.20.90">
    <property type="entry name" value="Phosphatidylinositol 3-kinase Catalytic Subunit, Chain A, domain 1"/>
    <property type="match status" value="1"/>
</dbReference>
<dbReference type="InterPro" id="IPR002404">
    <property type="entry name" value="IRS_PTB"/>
</dbReference>
<dbReference type="SMART" id="SM00139">
    <property type="entry name" value="MyTH4"/>
    <property type="match status" value="1"/>
</dbReference>
<keyword evidence="13" id="KW-1185">Reference proteome</keyword>
<dbReference type="GO" id="GO:0005524">
    <property type="term" value="F:ATP binding"/>
    <property type="evidence" value="ECO:0007669"/>
    <property type="project" value="UniProtKB-KW"/>
</dbReference>
<dbReference type="GO" id="GO:0005856">
    <property type="term" value="C:cytoskeleton"/>
    <property type="evidence" value="ECO:0007669"/>
    <property type="project" value="InterPro"/>
</dbReference>
<feature type="region of interest" description="Disordered" evidence="9">
    <location>
        <begin position="1"/>
        <end position="97"/>
    </location>
</feature>
<dbReference type="GO" id="GO:0005737">
    <property type="term" value="C:cytoplasm"/>
    <property type="evidence" value="ECO:0007669"/>
    <property type="project" value="UniProtKB-SubCell"/>
</dbReference>
<dbReference type="SUPFAM" id="SSF47031">
    <property type="entry name" value="Second domain of FERM"/>
    <property type="match status" value="1"/>
</dbReference>
<dbReference type="PROSITE" id="PS50057">
    <property type="entry name" value="FERM_3"/>
    <property type="match status" value="1"/>
</dbReference>
<dbReference type="EMBL" id="CM026427">
    <property type="protein sequence ID" value="KAG0571142.1"/>
    <property type="molecule type" value="Genomic_DNA"/>
</dbReference>
<dbReference type="PROSITE" id="PS51016">
    <property type="entry name" value="MYTH4"/>
    <property type="match status" value="1"/>
</dbReference>
<accession>A0A8T0HK21</accession>
<keyword evidence="3" id="KW-0963">Cytoplasm</keyword>
<comment type="similarity">
    <text evidence="2">Belongs to the TRAFAC class myosin-kinesin ATPase superfamily. Myosin family.</text>
</comment>
<keyword evidence="4" id="KW-0677">Repeat</keyword>
<evidence type="ECO:0000256" key="1">
    <source>
        <dbReference type="ARBA" id="ARBA00004496"/>
    </source>
</evidence>
<keyword evidence="6" id="KW-0067">ATP-binding</keyword>
<feature type="domain" description="MyTH4" evidence="11">
    <location>
        <begin position="142"/>
        <end position="297"/>
    </location>
</feature>
<dbReference type="CDD" id="cd14473">
    <property type="entry name" value="FERM_B-lobe"/>
    <property type="match status" value="1"/>
</dbReference>
<dbReference type="InterPro" id="IPR019749">
    <property type="entry name" value="Band_41_domain"/>
</dbReference>
<dbReference type="InterPro" id="IPR011993">
    <property type="entry name" value="PH-like_dom_sf"/>
</dbReference>
<dbReference type="AlphaFoldDB" id="A0A8T0HK21"/>
<feature type="compositionally biased region" description="Polar residues" evidence="9">
    <location>
        <begin position="81"/>
        <end position="96"/>
    </location>
</feature>
<keyword evidence="8" id="KW-0009">Actin-binding</keyword>
<sequence>MRNPQQTPRQNLQNEQFQQQQQQQPKNQLQRPSPQRPQSQQVAQGQQTNVSVPQRQYPQQNQQQNTPRPSQQLEPRRTSRDLSLSQDASGNRSSSPAGRFFLSSVGIRVKTLSYEGFARVYFEFGRAEKDLSKQYLNRCLRFTPREITRPLLKNLYGVKTTWMAVTIFSHIMAYMELIPGVANTKFKHTYQILSAGISRPDLRDEIYCQLCRQTNYNMNEEKDKKGWELLLLCCSSFPPSKDFLPALEGHFQQVAGGAVKGFKGDEQAKRCLERLQRVAKAGPRYFLPSNDEIEAIRSETTLPVTVYLLDGTSQVRSVHTMTTTSEISYALAEELGLPDPSQYGIFQSGTDGVEKLCPQLGYIVDIQNGWDRNLKLQTLDDWRLIKKIKLFFASKAPVNEVDEANDISSIPTLVGHKMGRLMLKRKLFLDAPAGTDQSTKETSIEFDYNQAVHEVMTGSYLLKSRDALMLGALQLRVDLDENKKYTEKSLKGVDLHKYEPKSFITGNREDWRLDLIKALQTLPEESDKILRMSDYVDYLKSRCPLYQSTWIFVKQKEDSKLPEELFVAINATGVYFADPITKEAIMRIPFTQICSWGHSVAAASLVTGNMTKNHEHRLITRQGSIRCSPITKNCTMVKLQVVIQPGQHETLVDILSMDCKYPLLLWFFFRIHPYWWGFRVLGLFTCKVFFLQVETSTASLVTHRYYFGQFPTSPHYSLYTALQSSHSRQTLQRLRMFVS</sequence>
<evidence type="ECO:0000259" key="11">
    <source>
        <dbReference type="PROSITE" id="PS51016"/>
    </source>
</evidence>
<evidence type="ECO:0000256" key="2">
    <source>
        <dbReference type="ARBA" id="ARBA00008314"/>
    </source>
</evidence>
<comment type="caution">
    <text evidence="12">The sequence shown here is derived from an EMBL/GenBank/DDBJ whole genome shotgun (WGS) entry which is preliminary data.</text>
</comment>
<evidence type="ECO:0000256" key="9">
    <source>
        <dbReference type="SAM" id="MobiDB-lite"/>
    </source>
</evidence>
<gene>
    <name evidence="12" type="ORF">KC19_6G214100</name>
</gene>
<dbReference type="SMART" id="SM00295">
    <property type="entry name" value="B41"/>
    <property type="match status" value="1"/>
</dbReference>
<evidence type="ECO:0000256" key="6">
    <source>
        <dbReference type="ARBA" id="ARBA00022840"/>
    </source>
</evidence>
<evidence type="ECO:0000313" key="12">
    <source>
        <dbReference type="EMBL" id="KAG0571142.1"/>
    </source>
</evidence>
<dbReference type="PANTHER" id="PTHR22692">
    <property type="entry name" value="MYOSIN VII, XV"/>
    <property type="match status" value="1"/>
</dbReference>
<evidence type="ECO:0000256" key="7">
    <source>
        <dbReference type="ARBA" id="ARBA00023175"/>
    </source>
</evidence>
<dbReference type="Pfam" id="PF02174">
    <property type="entry name" value="IRS"/>
    <property type="match status" value="1"/>
</dbReference>
<dbReference type="InterPro" id="IPR014352">
    <property type="entry name" value="FERM/acyl-CoA-bd_prot_sf"/>
</dbReference>
<dbReference type="InterPro" id="IPR019748">
    <property type="entry name" value="FERM_central"/>
</dbReference>
<dbReference type="InterPro" id="IPR000299">
    <property type="entry name" value="FERM_domain"/>
</dbReference>
<proteinExistence type="inferred from homology"/>
<dbReference type="Proteomes" id="UP000822688">
    <property type="component" value="Chromosome 6"/>
</dbReference>
<dbReference type="InterPro" id="IPR000857">
    <property type="entry name" value="MyTH4_dom"/>
</dbReference>
<dbReference type="InterPro" id="IPR035963">
    <property type="entry name" value="FERM_2"/>
</dbReference>
<keyword evidence="7" id="KW-0505">Motor protein</keyword>
<dbReference type="PANTHER" id="PTHR22692:SF33">
    <property type="entry name" value="MYOSIN"/>
    <property type="match status" value="1"/>
</dbReference>
<dbReference type="InterPro" id="IPR038185">
    <property type="entry name" value="MyTH4_dom_sf"/>
</dbReference>